<dbReference type="GO" id="GO:0006355">
    <property type="term" value="P:regulation of DNA-templated transcription"/>
    <property type="evidence" value="ECO:0007669"/>
    <property type="project" value="InterPro"/>
</dbReference>
<evidence type="ECO:0000256" key="1">
    <source>
        <dbReference type="ARBA" id="ARBA00022553"/>
    </source>
</evidence>
<evidence type="ECO:0000313" key="6">
    <source>
        <dbReference type="EMBL" id="TGY35443.1"/>
    </source>
</evidence>
<dbReference type="InterPro" id="IPR001789">
    <property type="entry name" value="Sig_transdc_resp-reg_receiver"/>
</dbReference>
<name>A0A4S2D4E7_STEMA</name>
<dbReference type="EMBL" id="SRYW01000004">
    <property type="protein sequence ID" value="TGY35443.1"/>
    <property type="molecule type" value="Genomic_DNA"/>
</dbReference>
<dbReference type="InterPro" id="IPR000792">
    <property type="entry name" value="Tscrpt_reg_LuxR_C"/>
</dbReference>
<dbReference type="Gene3D" id="1.10.10.10">
    <property type="entry name" value="Winged helix-like DNA-binding domain superfamily/Winged helix DNA-binding domain"/>
    <property type="match status" value="1"/>
</dbReference>
<dbReference type="SUPFAM" id="SSF52172">
    <property type="entry name" value="CheY-like"/>
    <property type="match status" value="1"/>
</dbReference>
<proteinExistence type="predicted"/>
<evidence type="ECO:0000313" key="7">
    <source>
        <dbReference type="Proteomes" id="UP000306631"/>
    </source>
</evidence>
<keyword evidence="2" id="KW-0238">DNA-binding</keyword>
<dbReference type="AlphaFoldDB" id="A0A4S2D4E7"/>
<dbReference type="PANTHER" id="PTHR43214:SF17">
    <property type="entry name" value="TRANSCRIPTIONAL REGULATORY PROTEIN RCSB"/>
    <property type="match status" value="1"/>
</dbReference>
<comment type="caution">
    <text evidence="6">The sequence shown here is derived from an EMBL/GenBank/DDBJ whole genome shotgun (WGS) entry which is preliminary data.</text>
</comment>
<dbReference type="Proteomes" id="UP000306631">
    <property type="component" value="Unassembled WGS sequence"/>
</dbReference>
<feature type="domain" description="Response regulatory" evidence="5">
    <location>
        <begin position="11"/>
        <end position="129"/>
    </location>
</feature>
<feature type="modified residue" description="4-aspartylphosphate" evidence="3">
    <location>
        <position position="62"/>
    </location>
</feature>
<dbReference type="Gene3D" id="3.40.50.2300">
    <property type="match status" value="1"/>
</dbReference>
<evidence type="ECO:0000259" key="4">
    <source>
        <dbReference type="PROSITE" id="PS50043"/>
    </source>
</evidence>
<evidence type="ECO:0000256" key="2">
    <source>
        <dbReference type="ARBA" id="ARBA00023125"/>
    </source>
</evidence>
<dbReference type="PROSITE" id="PS50110">
    <property type="entry name" value="RESPONSE_REGULATORY"/>
    <property type="match status" value="1"/>
</dbReference>
<dbReference type="Pfam" id="PF00072">
    <property type="entry name" value="Response_reg"/>
    <property type="match status" value="1"/>
</dbReference>
<dbReference type="InterPro" id="IPR016032">
    <property type="entry name" value="Sig_transdc_resp-reg_C-effctor"/>
</dbReference>
<dbReference type="GO" id="GO:0000160">
    <property type="term" value="P:phosphorelay signal transduction system"/>
    <property type="evidence" value="ECO:0007669"/>
    <property type="project" value="InterPro"/>
</dbReference>
<dbReference type="GO" id="GO:0003677">
    <property type="term" value="F:DNA binding"/>
    <property type="evidence" value="ECO:0007669"/>
    <property type="project" value="UniProtKB-KW"/>
</dbReference>
<dbReference type="CDD" id="cd06170">
    <property type="entry name" value="LuxR_C_like"/>
    <property type="match status" value="1"/>
</dbReference>
<sequence>MNGHPADATLKIALLDDHDVVRHGTRIHLSNDWRFDVVGSHGHSNALLTTLASRPVDVAIVDYALSATDVEGLALVRQIRQRHPRVGILVFSAHVNRVIITSALHAGANGVVTKNDRLDELARAIVQITQGESYMPPEYGCDPDESHLSNAEREVLQLCMTGMTVSEIALKRHRSIKTISTQKHAAFRKLGLRSDGDLYTLRHQLGNL</sequence>
<dbReference type="RefSeq" id="WP_136004120.1">
    <property type="nucleotide sequence ID" value="NZ_SRYW01000004.1"/>
</dbReference>
<evidence type="ECO:0000259" key="5">
    <source>
        <dbReference type="PROSITE" id="PS50110"/>
    </source>
</evidence>
<organism evidence="6 7">
    <name type="scientific">Stenotrophomonas maltophilia</name>
    <name type="common">Pseudomonas maltophilia</name>
    <name type="synonym">Xanthomonas maltophilia</name>
    <dbReference type="NCBI Taxonomy" id="40324"/>
    <lineage>
        <taxon>Bacteria</taxon>
        <taxon>Pseudomonadati</taxon>
        <taxon>Pseudomonadota</taxon>
        <taxon>Gammaproteobacteria</taxon>
        <taxon>Lysobacterales</taxon>
        <taxon>Lysobacteraceae</taxon>
        <taxon>Stenotrophomonas</taxon>
        <taxon>Stenotrophomonas maltophilia group</taxon>
    </lineage>
</organism>
<dbReference type="OrthoDB" id="5945638at2"/>
<dbReference type="PANTHER" id="PTHR43214">
    <property type="entry name" value="TWO-COMPONENT RESPONSE REGULATOR"/>
    <property type="match status" value="1"/>
</dbReference>
<dbReference type="SMART" id="SM00421">
    <property type="entry name" value="HTH_LUXR"/>
    <property type="match status" value="1"/>
</dbReference>
<keyword evidence="1 3" id="KW-0597">Phosphoprotein</keyword>
<dbReference type="PROSITE" id="PS50043">
    <property type="entry name" value="HTH_LUXR_2"/>
    <property type="match status" value="1"/>
</dbReference>
<dbReference type="PRINTS" id="PR00038">
    <property type="entry name" value="HTHLUXR"/>
</dbReference>
<gene>
    <name evidence="6" type="ORF">E5352_06935</name>
</gene>
<protein>
    <submittedName>
        <fullName evidence="6">Response regulator transcription factor</fullName>
    </submittedName>
</protein>
<dbReference type="InterPro" id="IPR036388">
    <property type="entry name" value="WH-like_DNA-bd_sf"/>
</dbReference>
<dbReference type="Pfam" id="PF00196">
    <property type="entry name" value="GerE"/>
    <property type="match status" value="1"/>
</dbReference>
<dbReference type="InterPro" id="IPR039420">
    <property type="entry name" value="WalR-like"/>
</dbReference>
<evidence type="ECO:0000256" key="3">
    <source>
        <dbReference type="PROSITE-ProRule" id="PRU00169"/>
    </source>
</evidence>
<accession>A0A4S2D4E7</accession>
<feature type="domain" description="HTH luxR-type" evidence="4">
    <location>
        <begin position="144"/>
        <end position="206"/>
    </location>
</feature>
<dbReference type="SMART" id="SM00448">
    <property type="entry name" value="REC"/>
    <property type="match status" value="1"/>
</dbReference>
<dbReference type="SUPFAM" id="SSF46894">
    <property type="entry name" value="C-terminal effector domain of the bipartite response regulators"/>
    <property type="match status" value="1"/>
</dbReference>
<dbReference type="InterPro" id="IPR058245">
    <property type="entry name" value="NreC/VraR/RcsB-like_REC"/>
</dbReference>
<reference evidence="6 7" key="1">
    <citation type="submission" date="2019-04" db="EMBL/GenBank/DDBJ databases">
        <title>Microbes associate with the intestines of laboratory mice.</title>
        <authorList>
            <person name="Navarre W."/>
            <person name="Wong E."/>
            <person name="Huang K."/>
            <person name="Tropini C."/>
            <person name="Ng K."/>
            <person name="Yu B."/>
        </authorList>
    </citation>
    <scope>NUCLEOTIDE SEQUENCE [LARGE SCALE GENOMIC DNA]</scope>
    <source>
        <strain evidence="6 7">NM62_B4-13</strain>
    </source>
</reference>
<dbReference type="InterPro" id="IPR011006">
    <property type="entry name" value="CheY-like_superfamily"/>
</dbReference>
<dbReference type="CDD" id="cd17535">
    <property type="entry name" value="REC_NarL-like"/>
    <property type="match status" value="1"/>
</dbReference>